<proteinExistence type="inferred from homology"/>
<evidence type="ECO:0000256" key="4">
    <source>
        <dbReference type="ARBA" id="ARBA00013858"/>
    </source>
</evidence>
<evidence type="ECO:0000256" key="12">
    <source>
        <dbReference type="ARBA" id="ARBA00049878"/>
    </source>
</evidence>
<evidence type="ECO:0000313" key="16">
    <source>
        <dbReference type="EMBL" id="SED45669.1"/>
    </source>
</evidence>
<keyword evidence="6" id="KW-0501">Molybdenum cofactor biosynthesis</keyword>
<dbReference type="GO" id="GO:0030366">
    <property type="term" value="F:molybdopterin synthase activity"/>
    <property type="evidence" value="ECO:0007669"/>
    <property type="project" value="UniProtKB-EC"/>
</dbReference>
<dbReference type="InterPro" id="IPR003448">
    <property type="entry name" value="Mopterin_biosynth_MoaE"/>
</dbReference>
<dbReference type="FunFam" id="3.90.1170.40:FF:000001">
    <property type="entry name" value="Molybdopterin synthase catalytic subunit MoaE"/>
    <property type="match status" value="1"/>
</dbReference>
<reference evidence="15 18" key="2">
    <citation type="submission" date="2018-03" db="EMBL/GenBank/DDBJ databases">
        <title>Draft genome sequence of the type strain of Pseudomonas palleroniana LMG 23076, isolated from rice in Cameroon.</title>
        <authorList>
            <person name="Tambong J.T."/>
        </authorList>
    </citation>
    <scope>NUCLEOTIDE SEQUENCE [LARGE SCALE GENOMIC DNA]</scope>
    <source>
        <strain evidence="15 18">LMG 23076</strain>
    </source>
</reference>
<dbReference type="GO" id="GO:0006777">
    <property type="term" value="P:Mo-molybdopterin cofactor biosynthetic process"/>
    <property type="evidence" value="ECO:0007669"/>
    <property type="project" value="UniProtKB-KW"/>
</dbReference>
<reference evidence="14 19" key="3">
    <citation type="submission" date="2019-09" db="EMBL/GenBank/DDBJ databases">
        <title>Draft genome sequences of 48 bacterial type strains from the CCUG.</title>
        <authorList>
            <person name="Tunovic T."/>
            <person name="Pineiro-Iglesias B."/>
            <person name="Unosson C."/>
            <person name="Inganas E."/>
            <person name="Ohlen M."/>
            <person name="Cardew S."/>
            <person name="Jensie-Markopoulos S."/>
            <person name="Salva-Serra F."/>
            <person name="Jaen-Luchoro D."/>
            <person name="Karlsson R."/>
            <person name="Svensson-Stadler L."/>
            <person name="Chun J."/>
            <person name="Moore E."/>
        </authorList>
    </citation>
    <scope>NUCLEOTIDE SEQUENCE [LARGE SCALE GENOMIC DNA]</scope>
    <source>
        <strain evidence="14 19">CCUG 51524</strain>
    </source>
</reference>
<dbReference type="NCBIfam" id="NF007959">
    <property type="entry name" value="PRK10678.1"/>
    <property type="match status" value="1"/>
</dbReference>
<evidence type="ECO:0000313" key="17">
    <source>
        <dbReference type="Proteomes" id="UP000199129"/>
    </source>
</evidence>
<evidence type="ECO:0000256" key="11">
    <source>
        <dbReference type="ARBA" id="ARBA00032474"/>
    </source>
</evidence>
<sequence length="150" mass="16778">MSVHVQTALFDLDELTRSVHAGDTGVGAVATFVGYVRDINQGDQVSELFLEHYPGMTERSLQRIVDQSQARWPLQQVTVVHRVGALKVGDPIVFVGVASEHRQAAFDACAFLMDALKTRAPFWKREQTPAGERWVEGRESDQQAAKRWEA</sequence>
<reference evidence="16 17" key="1">
    <citation type="submission" date="2016-10" db="EMBL/GenBank/DDBJ databases">
        <authorList>
            <person name="de Groot N.N."/>
        </authorList>
    </citation>
    <scope>NUCLEOTIDE SEQUENCE [LARGE SCALE GENOMIC DNA]</scope>
    <source>
        <strain evidence="16 17">BS3265</strain>
    </source>
</reference>
<evidence type="ECO:0000256" key="6">
    <source>
        <dbReference type="ARBA" id="ARBA00023150"/>
    </source>
</evidence>
<evidence type="ECO:0000313" key="15">
    <source>
        <dbReference type="EMBL" id="PTC24365.1"/>
    </source>
</evidence>
<keyword evidence="18" id="KW-1185">Reference proteome</keyword>
<evidence type="ECO:0000256" key="10">
    <source>
        <dbReference type="ARBA" id="ARBA00030781"/>
    </source>
</evidence>
<evidence type="ECO:0000313" key="18">
    <source>
        <dbReference type="Proteomes" id="UP000240476"/>
    </source>
</evidence>
<comment type="pathway">
    <text evidence="1">Cofactor biosynthesis; molybdopterin biosynthesis.</text>
</comment>
<evidence type="ECO:0000256" key="9">
    <source>
        <dbReference type="ARBA" id="ARBA00030407"/>
    </source>
</evidence>
<dbReference type="UniPathway" id="UPA00344"/>
<dbReference type="PANTHER" id="PTHR23404">
    <property type="entry name" value="MOLYBDOPTERIN SYNTHASE RELATED"/>
    <property type="match status" value="1"/>
</dbReference>
<dbReference type="AlphaFoldDB" id="A0A1H5ATB6"/>
<dbReference type="Proteomes" id="UP000199129">
    <property type="component" value="Unassembled WGS sequence"/>
</dbReference>
<evidence type="ECO:0000256" key="7">
    <source>
        <dbReference type="ARBA" id="ARBA00026066"/>
    </source>
</evidence>
<organism evidence="16 17">
    <name type="scientific">Pseudomonas palleroniana</name>
    <dbReference type="NCBI Taxonomy" id="191390"/>
    <lineage>
        <taxon>Bacteria</taxon>
        <taxon>Pseudomonadati</taxon>
        <taxon>Pseudomonadota</taxon>
        <taxon>Gammaproteobacteria</taxon>
        <taxon>Pseudomonadales</taxon>
        <taxon>Pseudomonadaceae</taxon>
        <taxon>Pseudomonas</taxon>
    </lineage>
</organism>
<dbReference type="EC" id="2.8.1.12" evidence="3"/>
<dbReference type="EMBL" id="VZPQ01000005">
    <property type="protein sequence ID" value="KAB0567536.1"/>
    <property type="molecule type" value="Genomic_DNA"/>
</dbReference>
<dbReference type="Pfam" id="PF02391">
    <property type="entry name" value="MoaE"/>
    <property type="match status" value="1"/>
</dbReference>
<dbReference type="RefSeq" id="WP_090365741.1">
    <property type="nucleotide sequence ID" value="NZ_FNUA01000001.1"/>
</dbReference>
<protein>
    <recommendedName>
        <fullName evidence="4">Molybdopterin synthase catalytic subunit</fullName>
        <ecNumber evidence="3">2.8.1.12</ecNumber>
    </recommendedName>
    <alternativeName>
        <fullName evidence="10">MPT synthase subunit 2</fullName>
    </alternativeName>
    <alternativeName>
        <fullName evidence="8">Molybdenum cofactor biosynthesis protein E</fullName>
    </alternativeName>
    <alternativeName>
        <fullName evidence="9">Molybdopterin-converting factor large subunit</fullName>
    </alternativeName>
    <alternativeName>
        <fullName evidence="11">Molybdopterin-converting factor subunit 2</fullName>
    </alternativeName>
</protein>
<name>A0A1H5ATB6_9PSED</name>
<evidence type="ECO:0000313" key="14">
    <source>
        <dbReference type="EMBL" id="KAB0567536.1"/>
    </source>
</evidence>
<comment type="catalytic activity">
    <reaction evidence="12">
        <text>2 [molybdopterin-synthase sulfur-carrier protein]-C-terminal-Gly-aminoethanethioate + cyclic pyranopterin phosphate + H2O = molybdopterin + 2 [molybdopterin-synthase sulfur-carrier protein]-C-terminal Gly-Gly + 2 H(+)</text>
        <dbReference type="Rhea" id="RHEA:26333"/>
        <dbReference type="Rhea" id="RHEA-COMP:12202"/>
        <dbReference type="Rhea" id="RHEA-COMP:19907"/>
        <dbReference type="ChEBI" id="CHEBI:15377"/>
        <dbReference type="ChEBI" id="CHEBI:15378"/>
        <dbReference type="ChEBI" id="CHEBI:58698"/>
        <dbReference type="ChEBI" id="CHEBI:59648"/>
        <dbReference type="ChEBI" id="CHEBI:90778"/>
        <dbReference type="ChEBI" id="CHEBI:232372"/>
        <dbReference type="EC" id="2.8.1.12"/>
    </reaction>
</comment>
<dbReference type="Proteomes" id="UP000240476">
    <property type="component" value="Unassembled WGS sequence"/>
</dbReference>
<feature type="region of interest" description="Disordered" evidence="13">
    <location>
        <begin position="129"/>
        <end position="150"/>
    </location>
</feature>
<evidence type="ECO:0000256" key="13">
    <source>
        <dbReference type="SAM" id="MobiDB-lite"/>
    </source>
</evidence>
<dbReference type="CDD" id="cd00756">
    <property type="entry name" value="MoaE"/>
    <property type="match status" value="1"/>
</dbReference>
<keyword evidence="5 14" id="KW-0808">Transferase</keyword>
<evidence type="ECO:0000313" key="19">
    <source>
        <dbReference type="Proteomes" id="UP000423257"/>
    </source>
</evidence>
<gene>
    <name evidence="14" type="primary">moaE</name>
    <name evidence="15" type="ORF">C9383_19095</name>
    <name evidence="14" type="ORF">F7R03_11105</name>
    <name evidence="16" type="ORF">SAMN04490198_0242</name>
</gene>
<evidence type="ECO:0000256" key="2">
    <source>
        <dbReference type="ARBA" id="ARBA00005426"/>
    </source>
</evidence>
<evidence type="ECO:0000256" key="5">
    <source>
        <dbReference type="ARBA" id="ARBA00022679"/>
    </source>
</evidence>
<dbReference type="InterPro" id="IPR036563">
    <property type="entry name" value="MoaE_sf"/>
</dbReference>
<comment type="subunit">
    <text evidence="7">Heterotetramer of 2 MoaD subunits and 2 MoaE subunits. Also stable as homodimer. The enzyme changes between these two forms during catalysis.</text>
</comment>
<dbReference type="EMBL" id="FNUA01000001">
    <property type="protein sequence ID" value="SED45669.1"/>
    <property type="molecule type" value="Genomic_DNA"/>
</dbReference>
<dbReference type="SUPFAM" id="SSF54690">
    <property type="entry name" value="Molybdopterin synthase subunit MoaE"/>
    <property type="match status" value="1"/>
</dbReference>
<dbReference type="Proteomes" id="UP000423257">
    <property type="component" value="Unassembled WGS sequence"/>
</dbReference>
<dbReference type="EMBL" id="PYWX01000053">
    <property type="protein sequence ID" value="PTC24365.1"/>
    <property type="molecule type" value="Genomic_DNA"/>
</dbReference>
<comment type="similarity">
    <text evidence="2">Belongs to the MoaE family.</text>
</comment>
<evidence type="ECO:0000256" key="1">
    <source>
        <dbReference type="ARBA" id="ARBA00005046"/>
    </source>
</evidence>
<accession>A0A1H5ATB6</accession>
<evidence type="ECO:0000256" key="3">
    <source>
        <dbReference type="ARBA" id="ARBA00011950"/>
    </source>
</evidence>
<dbReference type="Gene3D" id="3.90.1170.40">
    <property type="entry name" value="Molybdopterin biosynthesis MoaE subunit"/>
    <property type="match status" value="1"/>
</dbReference>
<evidence type="ECO:0000256" key="8">
    <source>
        <dbReference type="ARBA" id="ARBA00029745"/>
    </source>
</evidence>